<evidence type="ECO:0000313" key="1">
    <source>
        <dbReference type="EMBL" id="CAD1835507.1"/>
    </source>
</evidence>
<reference evidence="1" key="1">
    <citation type="submission" date="2020-07" db="EMBL/GenBank/DDBJ databases">
        <authorList>
            <person name="Lin J."/>
        </authorList>
    </citation>
    <scope>NUCLEOTIDE SEQUENCE</scope>
</reference>
<sequence length="233" mass="26679">MPQLQWNKIIHDLFYIRIRPLREGKSFRPFFHWWKGVRNLSGVFKSGVSYKLGNGSSIDFWSDRWCGEVTLQSLFPDLFWTALGLDSARLRTGTALAEYRYSTWYRYCIALVPVSSVFFCLVEARVLAALLDLKLSSFDLGFNQVLLDPRHDDRELDTIDHACLPLCSFAHACEGRSPQAGTPEIAYATQARPCGIGRRNGMPWRRLIPRVGMLTTTGPFLARRKPDYTRVDP</sequence>
<evidence type="ECO:0008006" key="2">
    <source>
        <dbReference type="Google" id="ProtNLM"/>
    </source>
</evidence>
<gene>
    <name evidence="1" type="ORF">CB5_LOCUS18718</name>
</gene>
<proteinExistence type="predicted"/>
<dbReference type="EMBL" id="LR862153">
    <property type="protein sequence ID" value="CAD1835507.1"/>
    <property type="molecule type" value="Genomic_DNA"/>
</dbReference>
<protein>
    <recommendedName>
        <fullName evidence="2">Reverse transcriptase zinc-binding domain-containing protein</fullName>
    </recommendedName>
</protein>
<accession>A0A6V7PXV0</accession>
<name>A0A6V7PXV0_ANACO</name>
<dbReference type="AlphaFoldDB" id="A0A6V7PXV0"/>
<organism evidence="1">
    <name type="scientific">Ananas comosus var. bracteatus</name>
    <name type="common">red pineapple</name>
    <dbReference type="NCBI Taxonomy" id="296719"/>
    <lineage>
        <taxon>Eukaryota</taxon>
        <taxon>Viridiplantae</taxon>
        <taxon>Streptophyta</taxon>
        <taxon>Embryophyta</taxon>
        <taxon>Tracheophyta</taxon>
        <taxon>Spermatophyta</taxon>
        <taxon>Magnoliopsida</taxon>
        <taxon>Liliopsida</taxon>
        <taxon>Poales</taxon>
        <taxon>Bromeliaceae</taxon>
        <taxon>Bromelioideae</taxon>
        <taxon>Ananas</taxon>
    </lineage>
</organism>